<keyword evidence="2" id="KW-1185">Reference proteome</keyword>
<protein>
    <submittedName>
        <fullName evidence="1">Uncharacterized protein</fullName>
    </submittedName>
</protein>
<evidence type="ECO:0000313" key="2">
    <source>
        <dbReference type="Proteomes" id="UP000008144"/>
    </source>
</evidence>
<sequence>MASPTKRRSFEASTREAWKFCSSGTVLYKYIAPQNAAVFKRDLAGRLLIFSAVSDAAAL</sequence>
<reference evidence="1" key="4">
    <citation type="submission" date="2025-09" db="UniProtKB">
        <authorList>
            <consortium name="Ensembl"/>
        </authorList>
    </citation>
    <scope>IDENTIFICATION</scope>
</reference>
<dbReference type="InParanoid" id="H2XQ69"/>
<dbReference type="Proteomes" id="UP000008144">
    <property type="component" value="Chromosome 4"/>
</dbReference>
<proteinExistence type="predicted"/>
<name>H2XQ69_CIOIN</name>
<dbReference type="HOGENOM" id="CLU_2960016_0_0_1"/>
<reference evidence="1" key="3">
    <citation type="submission" date="2025-08" db="UniProtKB">
        <authorList>
            <consortium name="Ensembl"/>
        </authorList>
    </citation>
    <scope>IDENTIFICATION</scope>
</reference>
<accession>H2XQ69</accession>
<dbReference type="AlphaFoldDB" id="H2XQ69"/>
<evidence type="ECO:0000313" key="1">
    <source>
        <dbReference type="Ensembl" id="ENSCINP00000031803.1"/>
    </source>
</evidence>
<reference evidence="1" key="2">
    <citation type="journal article" date="2008" name="Genome Biol.">
        <title>Improved genome assembly and evidence-based global gene model set for the chordate Ciona intestinalis: new insight into intron and operon populations.</title>
        <authorList>
            <person name="Satou Y."/>
            <person name="Mineta K."/>
            <person name="Ogasawara M."/>
            <person name="Sasakura Y."/>
            <person name="Shoguchi E."/>
            <person name="Ueno K."/>
            <person name="Yamada L."/>
            <person name="Matsumoto J."/>
            <person name="Wasserscheid J."/>
            <person name="Dewar K."/>
            <person name="Wiley G.B."/>
            <person name="Macmil S.L."/>
            <person name="Roe B.A."/>
            <person name="Zeller R.W."/>
            <person name="Hastings K.E."/>
            <person name="Lemaire P."/>
            <person name="Lindquist E."/>
            <person name="Endo T."/>
            <person name="Hotta K."/>
            <person name="Inaba K."/>
        </authorList>
    </citation>
    <scope>NUCLEOTIDE SEQUENCE [LARGE SCALE GENOMIC DNA]</scope>
    <source>
        <strain evidence="1">wild type</strain>
    </source>
</reference>
<dbReference type="Ensembl" id="ENSCINT00000031136.1">
    <property type="protein sequence ID" value="ENSCINP00000031803.1"/>
    <property type="gene ID" value="ENSCING00000020312.1"/>
</dbReference>
<organism evidence="1 2">
    <name type="scientific">Ciona intestinalis</name>
    <name type="common">Transparent sea squirt</name>
    <name type="synonym">Ascidia intestinalis</name>
    <dbReference type="NCBI Taxonomy" id="7719"/>
    <lineage>
        <taxon>Eukaryota</taxon>
        <taxon>Metazoa</taxon>
        <taxon>Chordata</taxon>
        <taxon>Tunicata</taxon>
        <taxon>Ascidiacea</taxon>
        <taxon>Phlebobranchia</taxon>
        <taxon>Cionidae</taxon>
        <taxon>Ciona</taxon>
    </lineage>
</organism>
<reference evidence="2" key="1">
    <citation type="journal article" date="2002" name="Science">
        <title>The draft genome of Ciona intestinalis: insights into chordate and vertebrate origins.</title>
        <authorList>
            <person name="Dehal P."/>
            <person name="Satou Y."/>
            <person name="Campbell R.K."/>
            <person name="Chapman J."/>
            <person name="Degnan B."/>
            <person name="De Tomaso A."/>
            <person name="Davidson B."/>
            <person name="Di Gregorio A."/>
            <person name="Gelpke M."/>
            <person name="Goodstein D.M."/>
            <person name="Harafuji N."/>
            <person name="Hastings K.E."/>
            <person name="Ho I."/>
            <person name="Hotta K."/>
            <person name="Huang W."/>
            <person name="Kawashima T."/>
            <person name="Lemaire P."/>
            <person name="Martinez D."/>
            <person name="Meinertzhagen I.A."/>
            <person name="Necula S."/>
            <person name="Nonaka M."/>
            <person name="Putnam N."/>
            <person name="Rash S."/>
            <person name="Saiga H."/>
            <person name="Satake M."/>
            <person name="Terry A."/>
            <person name="Yamada L."/>
            <person name="Wang H.G."/>
            <person name="Awazu S."/>
            <person name="Azumi K."/>
            <person name="Boore J."/>
            <person name="Branno M."/>
            <person name="Chin-Bow S."/>
            <person name="DeSantis R."/>
            <person name="Doyle S."/>
            <person name="Francino P."/>
            <person name="Keys D.N."/>
            <person name="Haga S."/>
            <person name="Hayashi H."/>
            <person name="Hino K."/>
            <person name="Imai K.S."/>
            <person name="Inaba K."/>
            <person name="Kano S."/>
            <person name="Kobayashi K."/>
            <person name="Kobayashi M."/>
            <person name="Lee B.I."/>
            <person name="Makabe K.W."/>
            <person name="Manohar C."/>
            <person name="Matassi G."/>
            <person name="Medina M."/>
            <person name="Mochizuki Y."/>
            <person name="Mount S."/>
            <person name="Morishita T."/>
            <person name="Miura S."/>
            <person name="Nakayama A."/>
            <person name="Nishizaka S."/>
            <person name="Nomoto H."/>
            <person name="Ohta F."/>
            <person name="Oishi K."/>
            <person name="Rigoutsos I."/>
            <person name="Sano M."/>
            <person name="Sasaki A."/>
            <person name="Sasakura Y."/>
            <person name="Shoguchi E."/>
            <person name="Shin-i T."/>
            <person name="Spagnuolo A."/>
            <person name="Stainier D."/>
            <person name="Suzuki M.M."/>
            <person name="Tassy O."/>
            <person name="Takatori N."/>
            <person name="Tokuoka M."/>
            <person name="Yagi K."/>
            <person name="Yoshizaki F."/>
            <person name="Wada S."/>
            <person name="Zhang C."/>
            <person name="Hyatt P.D."/>
            <person name="Larimer F."/>
            <person name="Detter C."/>
            <person name="Doggett N."/>
            <person name="Glavina T."/>
            <person name="Hawkins T."/>
            <person name="Richardson P."/>
            <person name="Lucas S."/>
            <person name="Kohara Y."/>
            <person name="Levine M."/>
            <person name="Satoh N."/>
            <person name="Rokhsar D.S."/>
        </authorList>
    </citation>
    <scope>NUCLEOTIDE SEQUENCE [LARGE SCALE GENOMIC DNA]</scope>
</reference>
<dbReference type="EMBL" id="EAAA01001944">
    <property type="status" value="NOT_ANNOTATED_CDS"/>
    <property type="molecule type" value="Genomic_DNA"/>
</dbReference>